<evidence type="ECO:0000256" key="3">
    <source>
        <dbReference type="ARBA" id="ARBA00022553"/>
    </source>
</evidence>
<proteinExistence type="predicted"/>
<dbReference type="InterPro" id="IPR005467">
    <property type="entry name" value="His_kinase_dom"/>
</dbReference>
<dbReference type="Proteomes" id="UP000031670">
    <property type="component" value="Unassembled WGS sequence"/>
</dbReference>
<dbReference type="PANTHER" id="PTHR45339:SF1">
    <property type="entry name" value="HYBRID SIGNAL TRANSDUCTION HISTIDINE KINASE J"/>
    <property type="match status" value="1"/>
</dbReference>
<sequence>MNQEPTAAEIRALQRKLARETASRKQAEVLLEQKSLELYESSQKLELAVAQLEESSAQNLIKLEFQQQVDALLIYFGKTFLNQQLDDVLLAKYVGRIKECAVIAHCSLTLLSDLNLGLKKNKFGCERTNTNEATKPSWNENTYSIPLVVNRKRIGVLSADIEPIEQDLEFIEKPLQLIADLLCGAVNRQHIILRNIESRKRAEESERATRDFLAMINHELRTPLNGLLGSSELLQMTQLNNHQQELVSNLSQSGEFLRVIINDLLDFSKISANMFTLLPRKFKLEALITTLKGIFETRAQEKSLQFEIKLRLISLPALRETLSVSPRSL</sequence>
<accession>A0A0B8NZS5</accession>
<dbReference type="InterPro" id="IPR036097">
    <property type="entry name" value="HisK_dim/P_sf"/>
</dbReference>
<feature type="domain" description="Histidine kinase" evidence="5">
    <location>
        <begin position="215"/>
        <end position="329"/>
    </location>
</feature>
<dbReference type="SUPFAM" id="SSF47384">
    <property type="entry name" value="Homodimeric domain of signal transducing histidine kinase"/>
    <property type="match status" value="1"/>
</dbReference>
<evidence type="ECO:0000259" key="5">
    <source>
        <dbReference type="PROSITE" id="PS50109"/>
    </source>
</evidence>
<gene>
    <name evidence="6" type="ORF">JCM19232_388</name>
</gene>
<keyword evidence="3" id="KW-0597">Phosphoprotein</keyword>
<dbReference type="CDD" id="cd00082">
    <property type="entry name" value="HisKA"/>
    <property type="match status" value="1"/>
</dbReference>
<name>A0A0B8NZS5_9VIBR</name>
<comment type="catalytic activity">
    <reaction evidence="1">
        <text>ATP + protein L-histidine = ADP + protein N-phospho-L-histidine.</text>
        <dbReference type="EC" id="2.7.13.3"/>
    </reaction>
</comment>
<organism evidence="6">
    <name type="scientific">Vibrio ishigakensis</name>
    <dbReference type="NCBI Taxonomy" id="1481914"/>
    <lineage>
        <taxon>Bacteria</taxon>
        <taxon>Pseudomonadati</taxon>
        <taxon>Pseudomonadota</taxon>
        <taxon>Gammaproteobacteria</taxon>
        <taxon>Vibrionales</taxon>
        <taxon>Vibrionaceae</taxon>
        <taxon>Vibrio</taxon>
    </lineage>
</organism>
<dbReference type="InterPro" id="IPR003661">
    <property type="entry name" value="HisK_dim/P_dom"/>
</dbReference>
<dbReference type="SMART" id="SM00388">
    <property type="entry name" value="HisKA"/>
    <property type="match status" value="1"/>
</dbReference>
<dbReference type="AlphaFoldDB" id="A0A0B8NZS5"/>
<protein>
    <recommendedName>
        <fullName evidence="2">histidine kinase</fullName>
        <ecNumber evidence="2">2.7.13.3</ecNumber>
    </recommendedName>
</protein>
<comment type="caution">
    <text evidence="6">The sequence shown here is derived from an EMBL/GenBank/DDBJ whole genome shotgun (WGS) entry which is preliminary data.</text>
</comment>
<dbReference type="EC" id="2.7.13.3" evidence="2"/>
<evidence type="ECO:0000313" key="6">
    <source>
        <dbReference type="EMBL" id="GAM60055.1"/>
    </source>
</evidence>
<reference evidence="6" key="2">
    <citation type="submission" date="2015-01" db="EMBL/GenBank/DDBJ databases">
        <authorList>
            <consortium name="NBRP consortium"/>
            <person name="Sawabe T."/>
            <person name="Meirelles P."/>
            <person name="Feng G."/>
            <person name="Sayaka M."/>
            <person name="Hattori M."/>
            <person name="Ohkuma M."/>
        </authorList>
    </citation>
    <scope>NUCLEOTIDE SEQUENCE [LARGE SCALE GENOMIC DNA]</scope>
    <source>
        <strain evidence="6">JCM19232</strain>
    </source>
</reference>
<dbReference type="PANTHER" id="PTHR45339">
    <property type="entry name" value="HYBRID SIGNAL TRANSDUCTION HISTIDINE KINASE J"/>
    <property type="match status" value="1"/>
</dbReference>
<evidence type="ECO:0000256" key="1">
    <source>
        <dbReference type="ARBA" id="ARBA00000085"/>
    </source>
</evidence>
<evidence type="ECO:0000256" key="2">
    <source>
        <dbReference type="ARBA" id="ARBA00012438"/>
    </source>
</evidence>
<dbReference type="Pfam" id="PF00512">
    <property type="entry name" value="HisKA"/>
    <property type="match status" value="1"/>
</dbReference>
<dbReference type="Gene3D" id="1.10.287.130">
    <property type="match status" value="1"/>
</dbReference>
<evidence type="ECO:0000256" key="4">
    <source>
        <dbReference type="ARBA" id="ARBA00023012"/>
    </source>
</evidence>
<dbReference type="GO" id="GO:0000155">
    <property type="term" value="F:phosphorelay sensor kinase activity"/>
    <property type="evidence" value="ECO:0007669"/>
    <property type="project" value="InterPro"/>
</dbReference>
<reference evidence="6" key="1">
    <citation type="submission" date="2015-01" db="EMBL/GenBank/DDBJ databases">
        <title>Vibrio sp. C5 JCM 19232 whole genome shotgun sequence.</title>
        <authorList>
            <person name="Sawabe T."/>
            <person name="Meirelles P."/>
            <person name="Feng G."/>
            <person name="Sayaka M."/>
            <person name="Hattori M."/>
            <person name="Ohkuma M."/>
        </authorList>
    </citation>
    <scope>NUCLEOTIDE SEQUENCE [LARGE SCALE GENOMIC DNA]</scope>
    <source>
        <strain evidence="6">JCM19232</strain>
    </source>
</reference>
<keyword evidence="4" id="KW-0902">Two-component regulatory system</keyword>
<dbReference type="EMBL" id="BBSA01000001">
    <property type="protein sequence ID" value="GAM60055.1"/>
    <property type="molecule type" value="Genomic_DNA"/>
</dbReference>
<dbReference type="PROSITE" id="PS50109">
    <property type="entry name" value="HIS_KIN"/>
    <property type="match status" value="1"/>
</dbReference>